<keyword evidence="3" id="KW-0145">Chemotaxis</keyword>
<keyword evidence="5 19" id="KW-0812">Transmembrane</keyword>
<dbReference type="eggNOG" id="ENOG502T0B9">
    <property type="taxonomic scope" value="Eukaryota"/>
</dbReference>
<evidence type="ECO:0000256" key="14">
    <source>
        <dbReference type="ARBA" id="ARBA00061678"/>
    </source>
</evidence>
<evidence type="ECO:0000256" key="19">
    <source>
        <dbReference type="SAM" id="Phobius"/>
    </source>
</evidence>
<comment type="function">
    <text evidence="13">An odorant receptor which affects chemotaxis to the volatile odorant diacetyl. Specifies AWA neuronal cell fate via the odr-7 pathway.</text>
</comment>
<dbReference type="OMA" id="TIQMSER"/>
<dbReference type="Pfam" id="PF10326">
    <property type="entry name" value="7TM_GPCR_Str"/>
    <property type="match status" value="1"/>
</dbReference>
<dbReference type="HOGENOM" id="CLU_036335_2_0_1"/>
<evidence type="ECO:0000256" key="7">
    <source>
        <dbReference type="ARBA" id="ARBA00022989"/>
    </source>
</evidence>
<reference evidence="21" key="1">
    <citation type="submission" date="2011-07" db="EMBL/GenBank/DDBJ databases">
        <authorList>
            <consortium name="Caenorhabditis brenneri Sequencing and Analysis Consortium"/>
            <person name="Wilson R.K."/>
        </authorList>
    </citation>
    <scope>NUCLEOTIDE SEQUENCE [LARGE SCALE GENOMIC DNA]</scope>
    <source>
        <strain evidence="21">PB2801</strain>
    </source>
</reference>
<evidence type="ECO:0000256" key="6">
    <source>
        <dbReference type="ARBA" id="ARBA00022725"/>
    </source>
</evidence>
<proteinExistence type="inferred from homology"/>
<feature type="transmembrane region" description="Helical" evidence="19">
    <location>
        <begin position="6"/>
        <end position="30"/>
    </location>
</feature>
<keyword evidence="8" id="KW-0969">Cilium</keyword>
<feature type="transmembrane region" description="Helical" evidence="19">
    <location>
        <begin position="199"/>
        <end position="224"/>
    </location>
</feature>
<comment type="subcellular location">
    <subcellularLocation>
        <location evidence="1">Cell projection</location>
        <location evidence="1">Cilium membrane</location>
        <topology evidence="1">Multi-pass membrane protein</topology>
    </subcellularLocation>
</comment>
<protein>
    <recommendedName>
        <fullName evidence="16">Serpentine receptor class r-10</fullName>
    </recommendedName>
    <alternativeName>
        <fullName evidence="17">Odorant response abnormal protein 10</fullName>
    </alternativeName>
    <alternativeName>
        <fullName evidence="18">Olfactory receptor 10</fullName>
    </alternativeName>
</protein>
<dbReference type="GO" id="GO:0042048">
    <property type="term" value="P:olfactory behavior"/>
    <property type="evidence" value="ECO:0007669"/>
    <property type="project" value="TreeGrafter"/>
</dbReference>
<accession>G0P533</accession>
<dbReference type="PANTHER" id="PTHR22943:SF70">
    <property type="entry name" value="SEVEN TM RECEPTOR"/>
    <property type="match status" value="1"/>
</dbReference>
<evidence type="ECO:0000256" key="9">
    <source>
        <dbReference type="ARBA" id="ARBA00023136"/>
    </source>
</evidence>
<dbReference type="GO" id="GO:0006935">
    <property type="term" value="P:chemotaxis"/>
    <property type="evidence" value="ECO:0007669"/>
    <property type="project" value="UniProtKB-KW"/>
</dbReference>
<evidence type="ECO:0000256" key="13">
    <source>
        <dbReference type="ARBA" id="ARBA00054965"/>
    </source>
</evidence>
<dbReference type="Gene3D" id="1.20.1070.10">
    <property type="entry name" value="Rhodopsin 7-helix transmembrane proteins"/>
    <property type="match status" value="1"/>
</dbReference>
<evidence type="ECO:0000256" key="1">
    <source>
        <dbReference type="ARBA" id="ARBA00004272"/>
    </source>
</evidence>
<feature type="transmembrane region" description="Helical" evidence="19">
    <location>
        <begin position="42"/>
        <end position="64"/>
    </location>
</feature>
<evidence type="ECO:0000256" key="17">
    <source>
        <dbReference type="ARBA" id="ARBA00078653"/>
    </source>
</evidence>
<keyword evidence="10" id="KW-0675">Receptor</keyword>
<gene>
    <name evidence="20" type="ORF">CAEBREN_09206</name>
</gene>
<evidence type="ECO:0000256" key="12">
    <source>
        <dbReference type="ARBA" id="ARBA00023273"/>
    </source>
</evidence>
<evidence type="ECO:0000256" key="18">
    <source>
        <dbReference type="ARBA" id="ARBA00082489"/>
    </source>
</evidence>
<feature type="transmembrane region" description="Helical" evidence="19">
    <location>
        <begin position="84"/>
        <end position="110"/>
    </location>
</feature>
<comment type="subunit">
    <text evidence="15">Interacts with odr-4.</text>
</comment>
<evidence type="ECO:0000313" key="21">
    <source>
        <dbReference type="Proteomes" id="UP000008068"/>
    </source>
</evidence>
<keyword evidence="4" id="KW-0716">Sensory transduction</keyword>
<evidence type="ECO:0000313" key="20">
    <source>
        <dbReference type="EMBL" id="EGT45181.1"/>
    </source>
</evidence>
<evidence type="ECO:0000256" key="11">
    <source>
        <dbReference type="ARBA" id="ARBA00023180"/>
    </source>
</evidence>
<comment type="similarity">
    <text evidence="14">Belongs to the nematode receptor-like protein str family.</text>
</comment>
<evidence type="ECO:0000256" key="3">
    <source>
        <dbReference type="ARBA" id="ARBA00022500"/>
    </source>
</evidence>
<evidence type="ECO:0000256" key="4">
    <source>
        <dbReference type="ARBA" id="ARBA00022606"/>
    </source>
</evidence>
<name>G0P533_CAEBE</name>
<feature type="transmembrane region" description="Helical" evidence="19">
    <location>
        <begin position="280"/>
        <end position="303"/>
    </location>
</feature>
<evidence type="ECO:0000256" key="8">
    <source>
        <dbReference type="ARBA" id="ARBA00023069"/>
    </source>
</evidence>
<keyword evidence="2" id="KW-1003">Cell membrane</keyword>
<dbReference type="EMBL" id="GL380073">
    <property type="protein sequence ID" value="EGT45181.1"/>
    <property type="molecule type" value="Genomic_DNA"/>
</dbReference>
<dbReference type="FunFam" id="1.20.1070.10:FF:000128">
    <property type="entry name" value="Seven TM Receptor"/>
    <property type="match status" value="1"/>
</dbReference>
<dbReference type="Proteomes" id="UP000008068">
    <property type="component" value="Unassembled WGS sequence"/>
</dbReference>
<dbReference type="AlphaFoldDB" id="G0P533"/>
<evidence type="ECO:0000256" key="2">
    <source>
        <dbReference type="ARBA" id="ARBA00022475"/>
    </source>
</evidence>
<feature type="transmembrane region" description="Helical" evidence="19">
    <location>
        <begin position="131"/>
        <end position="151"/>
    </location>
</feature>
<evidence type="ECO:0000256" key="16">
    <source>
        <dbReference type="ARBA" id="ARBA00067967"/>
    </source>
</evidence>
<organism evidence="21">
    <name type="scientific">Caenorhabditis brenneri</name>
    <name type="common">Nematode worm</name>
    <dbReference type="NCBI Taxonomy" id="135651"/>
    <lineage>
        <taxon>Eukaryota</taxon>
        <taxon>Metazoa</taxon>
        <taxon>Ecdysozoa</taxon>
        <taxon>Nematoda</taxon>
        <taxon>Chromadorea</taxon>
        <taxon>Rhabditida</taxon>
        <taxon>Rhabditina</taxon>
        <taxon>Rhabditomorpha</taxon>
        <taxon>Rhabditoidea</taxon>
        <taxon>Rhabditidae</taxon>
        <taxon>Peloderinae</taxon>
        <taxon>Caenorhabditis</taxon>
    </lineage>
</organism>
<keyword evidence="9 19" id="KW-0472">Membrane</keyword>
<dbReference type="PANTHER" id="PTHR22943">
    <property type="entry name" value="7-TRANSMEMBRANE DOMAIN RECEPTOR C.ELEGANS"/>
    <property type="match status" value="1"/>
</dbReference>
<keyword evidence="11" id="KW-0325">Glycoprotein</keyword>
<dbReference type="GO" id="GO:0060170">
    <property type="term" value="C:ciliary membrane"/>
    <property type="evidence" value="ECO:0007669"/>
    <property type="project" value="UniProtKB-SubCell"/>
</dbReference>
<dbReference type="InParanoid" id="G0P533"/>
<keyword evidence="7 19" id="KW-1133">Transmembrane helix</keyword>
<evidence type="ECO:0000256" key="5">
    <source>
        <dbReference type="ARBA" id="ARBA00022692"/>
    </source>
</evidence>
<dbReference type="InterPro" id="IPR019428">
    <property type="entry name" value="7TM_GPCR_serpentine_rcpt_Str"/>
</dbReference>
<dbReference type="SUPFAM" id="SSF81321">
    <property type="entry name" value="Family A G protein-coupled receptor-like"/>
    <property type="match status" value="1"/>
</dbReference>
<sequence>MLKLCLHLIQYAGFILGQVTNATLLFLVLTRAEKLFGSYRNVMAAFSAYSLGYTWIEVLAEPVMHIKGSMFIVMMDGPIKLDVAAGNVLAALYCGSSALCISLLTAQFYYRYVAVCKPEILEKIKGWKLSFLFIPCILCFAGWFSLVHYGMHNTQEKQNFMRDVMLENYGVEISNESFIGPMYYSYDKTGKCTWRWLDIMASVLCTCILSTGLSLIAFCVIKIYSKLKSAEVIMSAKTRELNRQLFVTLSFQTIVPLVMMYGPVGAFITLPYFEVEVGLLGNYAGASAGVYPAIEPMIAIFFIKDFRNAVLCRNGKRAGAWRTYFLGSTSQRVSDIPSDKSLGYSINVFLLIFLRF</sequence>
<evidence type="ECO:0000256" key="10">
    <source>
        <dbReference type="ARBA" id="ARBA00023170"/>
    </source>
</evidence>
<keyword evidence="6" id="KW-0552">Olfaction</keyword>
<dbReference type="GO" id="GO:0038022">
    <property type="term" value="F:G protein-coupled olfactory receptor activity"/>
    <property type="evidence" value="ECO:0007669"/>
    <property type="project" value="TreeGrafter"/>
</dbReference>
<keyword evidence="12" id="KW-0966">Cell projection</keyword>
<feature type="transmembrane region" description="Helical" evidence="19">
    <location>
        <begin position="245"/>
        <end position="268"/>
    </location>
</feature>
<evidence type="ECO:0000256" key="15">
    <source>
        <dbReference type="ARBA" id="ARBA00064300"/>
    </source>
</evidence>
<keyword evidence="21" id="KW-1185">Reference proteome</keyword>
<dbReference type="OrthoDB" id="5804283at2759"/>